<gene>
    <name evidence="1" type="ORF">SAMN05421637_1121</name>
</gene>
<proteinExistence type="predicted"/>
<dbReference type="Proteomes" id="UP000183315">
    <property type="component" value="Unassembled WGS sequence"/>
</dbReference>
<dbReference type="InterPro" id="IPR042271">
    <property type="entry name" value="Zinicin_2_N"/>
</dbReference>
<dbReference type="AlphaFoldDB" id="A0A1H6X5K1"/>
<dbReference type="GO" id="GO:0016787">
    <property type="term" value="F:hydrolase activity"/>
    <property type="evidence" value="ECO:0007669"/>
    <property type="project" value="UniProtKB-KW"/>
</dbReference>
<dbReference type="OrthoDB" id="8478472at2"/>
<sequence length="449" mass="48371">MSDESTPWMRLLRELFGDDAEAALEELTRMGMDPDALAAQAGLSASPAMMEHVLSQIRGLIAQSSGEDVNWGLAHDVARGVASQGGDPSVSAAQASVHRAAISRAELWLDAVTDFDPTRLEPRVWSRAEWVEATLPTWRTLAGPVAVSVSHALGGLLEDAVEGPEIGAEPGTGVDPGALLRSVSPTVCGMHLGQAAGEMAREAFGATDLGVPLLAEPRVVMVPTAITEFASGLDIEEDAVRVFLALREAAHVRLFAAAPWLPGQLHTLIERYAQGITIDLDALEDAVRDAGMGDPARLQKALNRGIFQSHHSDEQKATLESIESLLALVEGWVDDVTMRAAAPHLPDVGALREMMRRRRAAGGPAEDTFANLLDLELRPRRMRDASAMWAALHARLGSEGRDEVWSHPDLLPTAEDLGAWQTWVEGYVSRGEKDDVDRELERLLGSEDA</sequence>
<dbReference type="RefSeq" id="WP_143058910.1">
    <property type="nucleotide sequence ID" value="NZ_BBLU01000016.1"/>
</dbReference>
<dbReference type="EMBL" id="FNZI01000002">
    <property type="protein sequence ID" value="SEJ19825.1"/>
    <property type="molecule type" value="Genomic_DNA"/>
</dbReference>
<dbReference type="eggNOG" id="COG5282">
    <property type="taxonomic scope" value="Bacteria"/>
</dbReference>
<protein>
    <submittedName>
        <fullName evidence="1">Putative hydrolase</fullName>
    </submittedName>
</protein>
<dbReference type="PANTHER" id="PTHR39420">
    <property type="match status" value="1"/>
</dbReference>
<organism evidence="1 2">
    <name type="scientific">Demequina mangrovi</name>
    <dbReference type="NCBI Taxonomy" id="1043493"/>
    <lineage>
        <taxon>Bacteria</taxon>
        <taxon>Bacillati</taxon>
        <taxon>Actinomycetota</taxon>
        <taxon>Actinomycetes</taxon>
        <taxon>Micrococcales</taxon>
        <taxon>Demequinaceae</taxon>
        <taxon>Demequina</taxon>
    </lineage>
</organism>
<dbReference type="SUPFAM" id="SSF55486">
    <property type="entry name" value="Metalloproteases ('zincins'), catalytic domain"/>
    <property type="match status" value="1"/>
</dbReference>
<evidence type="ECO:0000313" key="2">
    <source>
        <dbReference type="Proteomes" id="UP000183315"/>
    </source>
</evidence>
<name>A0A1H6X5K1_9MICO</name>
<dbReference type="Pfam" id="PF10103">
    <property type="entry name" value="Zincin_2"/>
    <property type="match status" value="1"/>
</dbReference>
<keyword evidence="2" id="KW-1185">Reference proteome</keyword>
<accession>A0A1H6X5K1</accession>
<dbReference type="Gene3D" id="1.20.150.30">
    <property type="entry name" value="Zincin-like metallopeptidase, N-terminal domain"/>
    <property type="match status" value="1"/>
</dbReference>
<dbReference type="STRING" id="1043493.SAMN05421637_1121"/>
<keyword evidence="1" id="KW-0378">Hydrolase</keyword>
<dbReference type="InterPro" id="IPR018766">
    <property type="entry name" value="Zinicin_2"/>
</dbReference>
<reference evidence="2" key="1">
    <citation type="submission" date="2016-10" db="EMBL/GenBank/DDBJ databases">
        <authorList>
            <person name="Varghese N."/>
        </authorList>
    </citation>
    <scope>NUCLEOTIDE SEQUENCE [LARGE SCALE GENOMIC DNA]</scope>
    <source>
        <strain evidence="2">DSM 24868</strain>
    </source>
</reference>
<dbReference type="PANTHER" id="PTHR39420:SF2">
    <property type="entry name" value="HYDROLASE"/>
    <property type="match status" value="1"/>
</dbReference>
<dbReference type="NCBIfam" id="TIGR03624">
    <property type="entry name" value="putative hydrolase"/>
    <property type="match status" value="1"/>
</dbReference>
<evidence type="ECO:0000313" key="1">
    <source>
        <dbReference type="EMBL" id="SEJ19825.1"/>
    </source>
</evidence>